<feature type="domain" description="Ketoreductase" evidence="4">
    <location>
        <begin position="7"/>
        <end position="204"/>
    </location>
</feature>
<dbReference type="NCBIfam" id="NF005861">
    <property type="entry name" value="PRK07791.1"/>
    <property type="match status" value="1"/>
</dbReference>
<dbReference type="PROSITE" id="PS00061">
    <property type="entry name" value="ADH_SHORT"/>
    <property type="match status" value="1"/>
</dbReference>
<dbReference type="InterPro" id="IPR020904">
    <property type="entry name" value="Sc_DH/Rdtase_CS"/>
</dbReference>
<evidence type="ECO:0000259" key="4">
    <source>
        <dbReference type="SMART" id="SM00822"/>
    </source>
</evidence>
<dbReference type="PANTHER" id="PTHR45024:SF2">
    <property type="entry name" value="SCP2 DOMAIN-CONTAINING PROTEIN"/>
    <property type="match status" value="1"/>
</dbReference>
<evidence type="ECO:0000256" key="3">
    <source>
        <dbReference type="RuleBase" id="RU000363"/>
    </source>
</evidence>
<dbReference type="Proteomes" id="UP001500984">
    <property type="component" value="Unassembled WGS sequence"/>
</dbReference>
<dbReference type="InterPro" id="IPR057326">
    <property type="entry name" value="KR_dom"/>
</dbReference>
<dbReference type="Gene3D" id="3.40.50.720">
    <property type="entry name" value="NAD(P)-binding Rossmann-like Domain"/>
    <property type="match status" value="1"/>
</dbReference>
<accession>A0ABP5I8Z7</accession>
<keyword evidence="2" id="KW-0560">Oxidoreductase</keyword>
<sequence length="302" mass="31110">MGNLQGRTAIITGAGRGLGRSHALRFASLGASVVVNDAGGGPDGAGADASPAHEVVEEIRAAGGTAVAYVGSVTDWAAGADMVELAVSEFGRLDVLVANAGILRDRTLANLSEEEWDSVVAVHLKGHVAPLHHAAAYWRSESKAGREVNGSVITTSSGSGLFGNPGQANYAAAKAGIAALTLVAARELERYGVRANCIAPAARTRLTLQTPGMGERLDAQITEDGFDPWAPENITPLVAWLAQADCPVSGQVFANRGGHIGHMQGWTEVEAFDKDGAAWTEDELDSALAGLPTAASSYSTTI</sequence>
<keyword evidence="6" id="KW-1185">Reference proteome</keyword>
<protein>
    <submittedName>
        <fullName evidence="5">SDR family oxidoreductase</fullName>
    </submittedName>
</protein>
<comment type="caution">
    <text evidence="5">The sequence shown here is derived from an EMBL/GenBank/DDBJ whole genome shotgun (WGS) entry which is preliminary data.</text>
</comment>
<evidence type="ECO:0000256" key="2">
    <source>
        <dbReference type="ARBA" id="ARBA00023002"/>
    </source>
</evidence>
<dbReference type="SMART" id="SM00822">
    <property type="entry name" value="PKS_KR"/>
    <property type="match status" value="1"/>
</dbReference>
<dbReference type="PRINTS" id="PR00080">
    <property type="entry name" value="SDRFAMILY"/>
</dbReference>
<dbReference type="InterPro" id="IPR002347">
    <property type="entry name" value="SDR_fam"/>
</dbReference>
<gene>
    <name evidence="5" type="ORF">GCM10009823_16390</name>
</gene>
<dbReference type="PANTHER" id="PTHR45024">
    <property type="entry name" value="DEHYDROGENASES, SHORT CHAIN"/>
    <property type="match status" value="1"/>
</dbReference>
<name>A0ABP5I8Z7_9MICO</name>
<dbReference type="EMBL" id="BAAAPZ010000006">
    <property type="protein sequence ID" value="GAA2096343.1"/>
    <property type="molecule type" value="Genomic_DNA"/>
</dbReference>
<reference evidence="6" key="1">
    <citation type="journal article" date="2019" name="Int. J. Syst. Evol. Microbiol.">
        <title>The Global Catalogue of Microorganisms (GCM) 10K type strain sequencing project: providing services to taxonomists for standard genome sequencing and annotation.</title>
        <authorList>
            <consortium name="The Broad Institute Genomics Platform"/>
            <consortium name="The Broad Institute Genome Sequencing Center for Infectious Disease"/>
            <person name="Wu L."/>
            <person name="Ma J."/>
        </authorList>
    </citation>
    <scope>NUCLEOTIDE SEQUENCE [LARGE SCALE GENOMIC DNA]</scope>
    <source>
        <strain evidence="6">JCM 15900</strain>
    </source>
</reference>
<dbReference type="SUPFAM" id="SSF51735">
    <property type="entry name" value="NAD(P)-binding Rossmann-fold domains"/>
    <property type="match status" value="1"/>
</dbReference>
<comment type="similarity">
    <text evidence="1 3">Belongs to the short-chain dehydrogenases/reductases (SDR) family.</text>
</comment>
<organism evidence="5 6">
    <name type="scientific">Brevibacterium salitolerans</name>
    <dbReference type="NCBI Taxonomy" id="1403566"/>
    <lineage>
        <taxon>Bacteria</taxon>
        <taxon>Bacillati</taxon>
        <taxon>Actinomycetota</taxon>
        <taxon>Actinomycetes</taxon>
        <taxon>Micrococcales</taxon>
        <taxon>Brevibacteriaceae</taxon>
        <taxon>Brevibacterium</taxon>
    </lineage>
</organism>
<proteinExistence type="inferred from homology"/>
<dbReference type="InterPro" id="IPR036291">
    <property type="entry name" value="NAD(P)-bd_dom_sf"/>
</dbReference>
<dbReference type="Pfam" id="PF00106">
    <property type="entry name" value="adh_short"/>
    <property type="match status" value="1"/>
</dbReference>
<evidence type="ECO:0000313" key="6">
    <source>
        <dbReference type="Proteomes" id="UP001500984"/>
    </source>
</evidence>
<evidence type="ECO:0000256" key="1">
    <source>
        <dbReference type="ARBA" id="ARBA00006484"/>
    </source>
</evidence>
<dbReference type="InterPro" id="IPR051687">
    <property type="entry name" value="Peroxisomal_Beta-Oxidation"/>
</dbReference>
<evidence type="ECO:0000313" key="5">
    <source>
        <dbReference type="EMBL" id="GAA2096343.1"/>
    </source>
</evidence>
<dbReference type="RefSeq" id="WP_344336849.1">
    <property type="nucleotide sequence ID" value="NZ_BAAAPZ010000006.1"/>
</dbReference>
<dbReference type="PRINTS" id="PR00081">
    <property type="entry name" value="GDHRDH"/>
</dbReference>